<proteinExistence type="predicted"/>
<keyword evidence="1" id="KW-1133">Transmembrane helix</keyword>
<dbReference type="RefSeq" id="WP_171357703.1">
    <property type="nucleotide sequence ID" value="NZ_VTYN01000007.1"/>
</dbReference>
<organism evidence="2 3">
    <name type="scientific">Vibrio rotiferianus</name>
    <dbReference type="NCBI Taxonomy" id="190895"/>
    <lineage>
        <taxon>Bacteria</taxon>
        <taxon>Pseudomonadati</taxon>
        <taxon>Pseudomonadota</taxon>
        <taxon>Gammaproteobacteria</taxon>
        <taxon>Vibrionales</taxon>
        <taxon>Vibrionaceae</taxon>
        <taxon>Vibrio</taxon>
    </lineage>
</organism>
<sequence>MKEYAPQYSKKEKIIRVAIAGVFGLLVGVLFKLKGELLLQAVVEAPECYEVFGMQGLELLVHILFFWMPLSVFLLSAVLMLPLGVRGLIEGQFPPKGVKVFRPTAIQRGKLGTLKSLIHLLFPLLCFGFVVWGNVQIEPMMEMLNGEDVNVTCQNGERGDKPL</sequence>
<feature type="transmembrane region" description="Helical" evidence="1">
    <location>
        <begin position="59"/>
        <end position="81"/>
    </location>
</feature>
<gene>
    <name evidence="2" type="ORF">F0262_08805</name>
</gene>
<evidence type="ECO:0000313" key="2">
    <source>
        <dbReference type="EMBL" id="NOH48156.1"/>
    </source>
</evidence>
<keyword evidence="1" id="KW-0812">Transmembrane</keyword>
<accession>A0A7Y3Z7Z2</accession>
<feature type="transmembrane region" description="Helical" evidence="1">
    <location>
        <begin position="14"/>
        <end position="31"/>
    </location>
</feature>
<evidence type="ECO:0000256" key="1">
    <source>
        <dbReference type="SAM" id="Phobius"/>
    </source>
</evidence>
<comment type="caution">
    <text evidence="2">The sequence shown here is derived from an EMBL/GenBank/DDBJ whole genome shotgun (WGS) entry which is preliminary data.</text>
</comment>
<dbReference type="EMBL" id="VTYN01000007">
    <property type="protein sequence ID" value="NOH48156.1"/>
    <property type="molecule type" value="Genomic_DNA"/>
</dbReference>
<dbReference type="Proteomes" id="UP000572072">
    <property type="component" value="Unassembled WGS sequence"/>
</dbReference>
<keyword evidence="1" id="KW-0472">Membrane</keyword>
<feature type="transmembrane region" description="Helical" evidence="1">
    <location>
        <begin position="117"/>
        <end position="135"/>
    </location>
</feature>
<protein>
    <submittedName>
        <fullName evidence="2">Uncharacterized protein</fullName>
    </submittedName>
</protein>
<dbReference type="AlphaFoldDB" id="A0A7Y3Z7Z2"/>
<evidence type="ECO:0000313" key="3">
    <source>
        <dbReference type="Proteomes" id="UP000572072"/>
    </source>
</evidence>
<reference evidence="2 3" key="1">
    <citation type="submission" date="2019-08" db="EMBL/GenBank/DDBJ databases">
        <title>Draft genome sequencing and comparative genomics of hatchery-associated Vibrios.</title>
        <authorList>
            <person name="Kehlet-Delgado H."/>
            <person name="Mueller R.S."/>
        </authorList>
    </citation>
    <scope>NUCLEOTIDE SEQUENCE [LARGE SCALE GENOMIC DNA]</scope>
    <source>
        <strain evidence="2 3">00-78-3</strain>
    </source>
</reference>
<name>A0A7Y3Z7Z2_9VIBR</name>